<dbReference type="GeneID" id="70908370"/>
<evidence type="ECO:0000259" key="9">
    <source>
        <dbReference type="PROSITE" id="PS50928"/>
    </source>
</evidence>
<dbReference type="CDD" id="cd06261">
    <property type="entry name" value="TM_PBP2"/>
    <property type="match status" value="1"/>
</dbReference>
<feature type="transmembrane region" description="Helical" evidence="8">
    <location>
        <begin position="106"/>
        <end position="126"/>
    </location>
</feature>
<keyword evidence="3" id="KW-1003">Cell membrane</keyword>
<keyword evidence="5 8" id="KW-0812">Transmembrane</keyword>
<name>A0A0G4JRU2_9GAMM</name>
<dbReference type="EMBL" id="CGIG01000001">
    <property type="protein sequence ID" value="CPR14657.1"/>
    <property type="molecule type" value="Genomic_DNA"/>
</dbReference>
<organism evidence="10 12">
    <name type="scientific">Brenneria goodwinii</name>
    <dbReference type="NCBI Taxonomy" id="1109412"/>
    <lineage>
        <taxon>Bacteria</taxon>
        <taxon>Pseudomonadati</taxon>
        <taxon>Pseudomonadota</taxon>
        <taxon>Gammaproteobacteria</taxon>
        <taxon>Enterobacterales</taxon>
        <taxon>Pectobacteriaceae</taxon>
        <taxon>Brenneria</taxon>
    </lineage>
</organism>
<feature type="domain" description="ABC transmembrane type-1" evidence="9">
    <location>
        <begin position="67"/>
        <end position="256"/>
    </location>
</feature>
<feature type="transmembrane region" description="Helical" evidence="8">
    <location>
        <begin position="71"/>
        <end position="94"/>
    </location>
</feature>
<dbReference type="Pfam" id="PF12911">
    <property type="entry name" value="OppC_N"/>
    <property type="match status" value="1"/>
</dbReference>
<keyword evidence="4" id="KW-0997">Cell inner membrane</keyword>
<evidence type="ECO:0000256" key="7">
    <source>
        <dbReference type="ARBA" id="ARBA00023136"/>
    </source>
</evidence>
<dbReference type="GO" id="GO:0005886">
    <property type="term" value="C:plasma membrane"/>
    <property type="evidence" value="ECO:0007669"/>
    <property type="project" value="UniProtKB-SubCell"/>
</dbReference>
<dbReference type="PANTHER" id="PTHR43386">
    <property type="entry name" value="OLIGOPEPTIDE TRANSPORT SYSTEM PERMEASE PROTEIN APPC"/>
    <property type="match status" value="1"/>
</dbReference>
<evidence type="ECO:0000313" key="10">
    <source>
        <dbReference type="EMBL" id="CPR14657.1"/>
    </source>
</evidence>
<dbReference type="Pfam" id="PF00528">
    <property type="entry name" value="BPD_transp_1"/>
    <property type="match status" value="1"/>
</dbReference>
<dbReference type="Proteomes" id="UP000044377">
    <property type="component" value="Unassembled WGS sequence"/>
</dbReference>
<keyword evidence="6 8" id="KW-1133">Transmembrane helix</keyword>
<evidence type="ECO:0000256" key="8">
    <source>
        <dbReference type="RuleBase" id="RU363032"/>
    </source>
</evidence>
<evidence type="ECO:0000256" key="6">
    <source>
        <dbReference type="ARBA" id="ARBA00022989"/>
    </source>
</evidence>
<dbReference type="SUPFAM" id="SSF161098">
    <property type="entry name" value="MetI-like"/>
    <property type="match status" value="1"/>
</dbReference>
<dbReference type="KEGG" id="bgj:AWC36_16275"/>
<reference evidence="10" key="2">
    <citation type="submission" date="2015-01" db="EMBL/GenBank/DDBJ databases">
        <authorList>
            <person name="Xiang T."/>
            <person name="Song Y."/>
            <person name="Huang L."/>
            <person name="Wang B."/>
            <person name="Wu P."/>
        </authorList>
    </citation>
    <scope>NUCLEOTIDE SEQUENCE [LARGE SCALE GENOMIC DNA]</scope>
    <source>
        <strain evidence="10">OBR1</strain>
    </source>
</reference>
<sequence>MPALKPSVVLGLLGLSLFILVALLAPWLAPYPADQVVGGAWLGPTDNLWLGTDNLGRDLFSRLIWGTRTSLAVTALAALLAFVLGTGLGFLAGVCGGWVDQLISRINDVLMAIPTLIFALVVLALLPKNTPIIILVLGVLEATRVLRVARSLAVDIATQEFIEAARMRGESMRWILWREILPNAAITLVAEFAMRFIFILLFLSSLSFLGMGIQPPTADWGGLARDNKDGILFGVWAALVPGVAIALLALSLNVVADWILSRNERGWAGGKRG</sequence>
<evidence type="ECO:0000256" key="3">
    <source>
        <dbReference type="ARBA" id="ARBA00022475"/>
    </source>
</evidence>
<dbReference type="Proteomes" id="UP000285972">
    <property type="component" value="Unassembled WGS sequence"/>
</dbReference>
<dbReference type="PANTHER" id="PTHR43386:SF25">
    <property type="entry name" value="PEPTIDE ABC TRANSPORTER PERMEASE PROTEIN"/>
    <property type="match status" value="1"/>
</dbReference>
<evidence type="ECO:0000256" key="1">
    <source>
        <dbReference type="ARBA" id="ARBA00004429"/>
    </source>
</evidence>
<dbReference type="RefSeq" id="WP_048636418.1">
    <property type="nucleotide sequence ID" value="NZ_CGIG01000001.1"/>
</dbReference>
<evidence type="ECO:0000256" key="4">
    <source>
        <dbReference type="ARBA" id="ARBA00022519"/>
    </source>
</evidence>
<feature type="transmembrane region" description="Helical" evidence="8">
    <location>
        <begin position="233"/>
        <end position="255"/>
    </location>
</feature>
<proteinExistence type="inferred from homology"/>
<feature type="transmembrane region" description="Helical" evidence="8">
    <location>
        <begin position="132"/>
        <end position="149"/>
    </location>
</feature>
<evidence type="ECO:0000256" key="2">
    <source>
        <dbReference type="ARBA" id="ARBA00022448"/>
    </source>
</evidence>
<dbReference type="AlphaFoldDB" id="A0A0G4JRU2"/>
<protein>
    <submittedName>
        <fullName evidence="11">ABC transporter permease</fullName>
    </submittedName>
    <submittedName>
        <fullName evidence="10">Nucleoside ABC transporter, permease protein 1</fullName>
    </submittedName>
</protein>
<evidence type="ECO:0000313" key="12">
    <source>
        <dbReference type="Proteomes" id="UP000044377"/>
    </source>
</evidence>
<dbReference type="InterPro" id="IPR035906">
    <property type="entry name" value="MetI-like_sf"/>
</dbReference>
<dbReference type="EMBL" id="MJLX01000013">
    <property type="protein sequence ID" value="RLM26967.1"/>
    <property type="molecule type" value="Genomic_DNA"/>
</dbReference>
<evidence type="ECO:0000313" key="11">
    <source>
        <dbReference type="EMBL" id="RLM26967.1"/>
    </source>
</evidence>
<dbReference type="InterPro" id="IPR025966">
    <property type="entry name" value="OppC_N"/>
</dbReference>
<evidence type="ECO:0000313" key="13">
    <source>
        <dbReference type="Proteomes" id="UP000285972"/>
    </source>
</evidence>
<dbReference type="InterPro" id="IPR050366">
    <property type="entry name" value="BP-dependent_transpt_permease"/>
</dbReference>
<gene>
    <name evidence="11" type="ORF">BIY26_06875</name>
    <name evidence="10" type="ORF">BN1221_01059c</name>
</gene>
<dbReference type="GO" id="GO:0055085">
    <property type="term" value="P:transmembrane transport"/>
    <property type="evidence" value="ECO:0007669"/>
    <property type="project" value="InterPro"/>
</dbReference>
<accession>A0A0G4JRU2</accession>
<dbReference type="Gene3D" id="1.10.3720.10">
    <property type="entry name" value="MetI-like"/>
    <property type="match status" value="1"/>
</dbReference>
<comment type="subcellular location">
    <subcellularLocation>
        <location evidence="1">Cell inner membrane</location>
        <topology evidence="1">Multi-pass membrane protein</topology>
    </subcellularLocation>
    <subcellularLocation>
        <location evidence="8">Cell membrane</location>
        <topology evidence="8">Multi-pass membrane protein</topology>
    </subcellularLocation>
</comment>
<keyword evidence="2 8" id="KW-0813">Transport</keyword>
<evidence type="ECO:0000256" key="5">
    <source>
        <dbReference type="ARBA" id="ARBA00022692"/>
    </source>
</evidence>
<dbReference type="STRING" id="1109412.BN1221_01059c"/>
<comment type="similarity">
    <text evidence="8">Belongs to the binding-protein-dependent transport system permease family.</text>
</comment>
<reference evidence="12" key="1">
    <citation type="submission" date="2015-01" db="EMBL/GenBank/DDBJ databases">
        <authorList>
            <person name="Paterson Steve"/>
        </authorList>
    </citation>
    <scope>NUCLEOTIDE SEQUENCE [LARGE SCALE GENOMIC DNA]</scope>
    <source>
        <strain evidence="12">OBR1</strain>
    </source>
</reference>
<keyword evidence="12" id="KW-1185">Reference proteome</keyword>
<dbReference type="PROSITE" id="PS50928">
    <property type="entry name" value="ABC_TM1"/>
    <property type="match status" value="1"/>
</dbReference>
<feature type="transmembrane region" description="Helical" evidence="8">
    <location>
        <begin position="7"/>
        <end position="29"/>
    </location>
</feature>
<dbReference type="OrthoDB" id="9805884at2"/>
<feature type="transmembrane region" description="Helical" evidence="8">
    <location>
        <begin position="192"/>
        <end position="213"/>
    </location>
</feature>
<dbReference type="InterPro" id="IPR000515">
    <property type="entry name" value="MetI-like"/>
</dbReference>
<keyword evidence="7 8" id="KW-0472">Membrane</keyword>
<reference evidence="11 13" key="3">
    <citation type="submission" date="2016-09" db="EMBL/GenBank/DDBJ databases">
        <authorList>
            <person name="Doonan J."/>
            <person name="Pachebat J.A."/>
            <person name="Golyshin P.N."/>
            <person name="Denman S."/>
            <person name="Mcdonald J.E."/>
        </authorList>
    </citation>
    <scope>NUCLEOTIDE SEQUENCE [LARGE SCALE GENOMIC DNA]</scope>
    <source>
        <strain evidence="11 13">FRB141</strain>
    </source>
</reference>